<sequence length="621" mass="71904">MDTGGIQSENAETRVTFRKLFNDVANRNYRRRHSPVNGSPSLDGSPKHDRSSSPVVPREDVPKASQRRKDEEKELNRDSGRSRYEKNRDSCRHSDGYSSRSSHGYSRNDDYSRRDRRVDDGERHYQVSSLSDRELKDGERGRSRDYARNVEKYSCDRYDNSGHRRRDKERESSEHQKLKDKDFSPDRVGSGRKYTSSASEEKDRYRNRRDRDVCDERRDHHSSGDHKSDRSSYYEETRWHQNDSSGRNGGHRLREHYKNDPEELNSQKEKKKHDNWENSRGKNRYSKAPGQTSDDKSISGSENQESPAKKPKLSSSNKDPDYNGDVNEKQPSSSLLAQEVDNKINEGQTHANSSEAAKDLDAAKVAAVKAAELVNRNLVGGGFMSTEQKKKLLWGNKKCAAPEEPGCQWDTAMFGDRDRQEKFNKLMSLSLRWCLWPIIGFKGRCKGGAQTRQSRCGETKGTPDGSRETIYCWVSTKRWPHCWIGSLSICLRSYQTLFSDILLQFCARITIPVKLYLLAMHALGHLTFCLKNGLPREVFHLLIPGFAEVFTFVAIFAWLFGCALFLQFFFYLIAFSWFSYLCLDFFFFLIASFWANLMNNRFIYFHFSPAFIFITSSWFSF</sequence>
<keyword evidence="2" id="KW-0472">Membrane</keyword>
<dbReference type="AlphaFoldDB" id="A0A2K1XA76"/>
<feature type="compositionally biased region" description="Basic and acidic residues" evidence="1">
    <location>
        <begin position="199"/>
        <end position="241"/>
    </location>
</feature>
<keyword evidence="2" id="KW-0812">Transmembrane</keyword>
<feature type="compositionally biased region" description="Low complexity" evidence="1">
    <location>
        <begin position="96"/>
        <end position="105"/>
    </location>
</feature>
<dbReference type="EMBL" id="CM009305">
    <property type="protein sequence ID" value="PNS97673.2"/>
    <property type="molecule type" value="Genomic_DNA"/>
</dbReference>
<accession>A0A2K1XA76</accession>
<feature type="transmembrane region" description="Helical" evidence="2">
    <location>
        <begin position="602"/>
        <end position="619"/>
    </location>
</feature>
<evidence type="ECO:0000256" key="1">
    <source>
        <dbReference type="SAM" id="MobiDB-lite"/>
    </source>
</evidence>
<reference evidence="3 4" key="1">
    <citation type="journal article" date="2006" name="Science">
        <title>The genome of black cottonwood, Populus trichocarpa (Torr. &amp; Gray).</title>
        <authorList>
            <person name="Tuskan G.A."/>
            <person name="Difazio S."/>
            <person name="Jansson S."/>
            <person name="Bohlmann J."/>
            <person name="Grigoriev I."/>
            <person name="Hellsten U."/>
            <person name="Putnam N."/>
            <person name="Ralph S."/>
            <person name="Rombauts S."/>
            <person name="Salamov A."/>
            <person name="Schein J."/>
            <person name="Sterck L."/>
            <person name="Aerts A."/>
            <person name="Bhalerao R.R."/>
            <person name="Bhalerao R.P."/>
            <person name="Blaudez D."/>
            <person name="Boerjan W."/>
            <person name="Brun A."/>
            <person name="Brunner A."/>
            <person name="Busov V."/>
            <person name="Campbell M."/>
            <person name="Carlson J."/>
            <person name="Chalot M."/>
            <person name="Chapman J."/>
            <person name="Chen G.L."/>
            <person name="Cooper D."/>
            <person name="Coutinho P.M."/>
            <person name="Couturier J."/>
            <person name="Covert S."/>
            <person name="Cronk Q."/>
            <person name="Cunningham R."/>
            <person name="Davis J."/>
            <person name="Degroeve S."/>
            <person name="Dejardin A."/>
            <person name="Depamphilis C."/>
            <person name="Detter J."/>
            <person name="Dirks B."/>
            <person name="Dubchak I."/>
            <person name="Duplessis S."/>
            <person name="Ehlting J."/>
            <person name="Ellis B."/>
            <person name="Gendler K."/>
            <person name="Goodstein D."/>
            <person name="Gribskov M."/>
            <person name="Grimwood J."/>
            <person name="Groover A."/>
            <person name="Gunter L."/>
            <person name="Hamberger B."/>
            <person name="Heinze B."/>
            <person name="Helariutta Y."/>
            <person name="Henrissat B."/>
            <person name="Holligan D."/>
            <person name="Holt R."/>
            <person name="Huang W."/>
            <person name="Islam-Faridi N."/>
            <person name="Jones S."/>
            <person name="Jones-Rhoades M."/>
            <person name="Jorgensen R."/>
            <person name="Joshi C."/>
            <person name="Kangasjarvi J."/>
            <person name="Karlsson J."/>
            <person name="Kelleher C."/>
            <person name="Kirkpatrick R."/>
            <person name="Kirst M."/>
            <person name="Kohler A."/>
            <person name="Kalluri U."/>
            <person name="Larimer F."/>
            <person name="Leebens-Mack J."/>
            <person name="Leple J.C."/>
            <person name="Locascio P."/>
            <person name="Lou Y."/>
            <person name="Lucas S."/>
            <person name="Martin F."/>
            <person name="Montanini B."/>
            <person name="Napoli C."/>
            <person name="Nelson D.R."/>
            <person name="Nelson C."/>
            <person name="Nieminen K."/>
            <person name="Nilsson O."/>
            <person name="Pereda V."/>
            <person name="Peter G."/>
            <person name="Philippe R."/>
            <person name="Pilate G."/>
            <person name="Poliakov A."/>
            <person name="Razumovskaya J."/>
            <person name="Richardson P."/>
            <person name="Rinaldi C."/>
            <person name="Ritland K."/>
            <person name="Rouze P."/>
            <person name="Ryaboy D."/>
            <person name="Schmutz J."/>
            <person name="Schrader J."/>
            <person name="Segerman B."/>
            <person name="Shin H."/>
            <person name="Siddiqui A."/>
            <person name="Sterky F."/>
            <person name="Terry A."/>
            <person name="Tsai C.J."/>
            <person name="Uberbacher E."/>
            <person name="Unneberg P."/>
            <person name="Vahala J."/>
            <person name="Wall K."/>
            <person name="Wessler S."/>
            <person name="Yang G."/>
            <person name="Yin T."/>
            <person name="Douglas C."/>
            <person name="Marra M."/>
            <person name="Sandberg G."/>
            <person name="Van de Peer Y."/>
            <person name="Rokhsar D."/>
        </authorList>
    </citation>
    <scope>NUCLEOTIDE SEQUENCE [LARGE SCALE GENOMIC DNA]</scope>
    <source>
        <strain evidence="4">cv. Nisqually</strain>
        <strain evidence="3">Nisqually-1</strain>
    </source>
</reference>
<dbReference type="ExpressionAtlas" id="A0A2K1XA76">
    <property type="expression patterns" value="baseline and differential"/>
</dbReference>
<evidence type="ECO:0000256" key="2">
    <source>
        <dbReference type="SAM" id="Phobius"/>
    </source>
</evidence>
<evidence type="ECO:0000313" key="4">
    <source>
        <dbReference type="Proteomes" id="UP000006729"/>
    </source>
</evidence>
<keyword evidence="4" id="KW-1185">Reference proteome</keyword>
<dbReference type="InParanoid" id="A0A2K1XA76"/>
<dbReference type="FunCoup" id="A0A2K1XA76">
    <property type="interactions" value="1156"/>
</dbReference>
<protein>
    <recommendedName>
        <fullName evidence="5">Small acidic protein-like domain-containing protein</fullName>
    </recommendedName>
</protein>
<evidence type="ECO:0000313" key="3">
    <source>
        <dbReference type="EMBL" id="PNS97673.2"/>
    </source>
</evidence>
<dbReference type="STRING" id="3694.A0A2K1XA76"/>
<gene>
    <name evidence="3" type="ORF">POPTR_016G036000</name>
</gene>
<feature type="transmembrane region" description="Helical" evidence="2">
    <location>
        <begin position="577"/>
        <end position="595"/>
    </location>
</feature>
<organism evidence="3 4">
    <name type="scientific">Populus trichocarpa</name>
    <name type="common">Western balsam poplar</name>
    <name type="synonym">Populus balsamifera subsp. trichocarpa</name>
    <dbReference type="NCBI Taxonomy" id="3694"/>
    <lineage>
        <taxon>Eukaryota</taxon>
        <taxon>Viridiplantae</taxon>
        <taxon>Streptophyta</taxon>
        <taxon>Embryophyta</taxon>
        <taxon>Tracheophyta</taxon>
        <taxon>Spermatophyta</taxon>
        <taxon>Magnoliopsida</taxon>
        <taxon>eudicotyledons</taxon>
        <taxon>Gunneridae</taxon>
        <taxon>Pentapetalae</taxon>
        <taxon>rosids</taxon>
        <taxon>fabids</taxon>
        <taxon>Malpighiales</taxon>
        <taxon>Salicaceae</taxon>
        <taxon>Saliceae</taxon>
        <taxon>Populus</taxon>
    </lineage>
</organism>
<reference evidence="3" key="2">
    <citation type="submission" date="2017-07" db="EMBL/GenBank/DDBJ databases">
        <title>WGS assembly of Populus trichocarpa.</title>
        <authorList>
            <person name="Tuskan G."/>
            <person name="Difazio S."/>
            <person name="Jansson S."/>
            <person name="Bohlmann J."/>
            <person name="Grigoriev I."/>
            <person name="Hellsten U."/>
            <person name="Putnam N."/>
            <person name="Ralph S."/>
            <person name="Rombauts S."/>
            <person name="Salamov A."/>
            <person name="Schein J."/>
            <person name="Sterck L."/>
            <person name="Aerts A."/>
            <person name="Bhalerao R."/>
            <person name="Bhalerao R."/>
            <person name="Blaudez D."/>
            <person name="Boerjan W."/>
            <person name="Brun A."/>
            <person name="Brunner A."/>
            <person name="Busov V."/>
            <person name="Campbell M."/>
            <person name="Carlson J."/>
            <person name="Chalot M."/>
            <person name="Chapman J."/>
            <person name="Chen G."/>
            <person name="Cooper D."/>
            <person name="Coutinho P."/>
            <person name="Couturier J."/>
            <person name="Covert S."/>
            <person name="Cronk Q."/>
            <person name="Cunningham R."/>
            <person name="Davis J."/>
            <person name="Degroeve S."/>
            <person name="Dejardin A."/>
            <person name="Depamphilis C."/>
            <person name="Detter J."/>
            <person name="Dirks B."/>
            <person name="Dubchak I."/>
            <person name="Duplessis S."/>
            <person name="Ehlting J."/>
            <person name="Ellis B."/>
            <person name="Gendler K."/>
            <person name="Goodstein D."/>
            <person name="Gribskov M."/>
            <person name="Grimwood J."/>
            <person name="Groover A."/>
            <person name="Gunter L."/>
            <person name="Hamberger B."/>
            <person name="Heinze B."/>
            <person name="Helariutta Y."/>
            <person name="Henrissat B."/>
            <person name="Holligan D."/>
            <person name="Holt R."/>
            <person name="Huang W."/>
            <person name="Islam-Faridi N."/>
            <person name="Jones S."/>
            <person name="Jones-Rhoades M."/>
            <person name="Jorgensen R."/>
            <person name="Joshi C."/>
            <person name="Kangasjarvi J."/>
            <person name="Karlsson J."/>
            <person name="Kelleher C."/>
            <person name="Kirkpatrick R."/>
            <person name="Kirst M."/>
            <person name="Kohler A."/>
            <person name="Kalluri U."/>
            <person name="Larimer F."/>
            <person name="Leebens-Mack J."/>
            <person name="Leple J."/>
            <person name="Locascio P."/>
            <person name="Lou Y."/>
            <person name="Lucas S."/>
            <person name="Martin F."/>
            <person name="Montanini B."/>
            <person name="Napoli C."/>
            <person name="Nelson D."/>
            <person name="Nelson C."/>
            <person name="Nieminen K."/>
            <person name="Nilsson O."/>
            <person name="Pereda V."/>
            <person name="Peter G."/>
            <person name="Philippe R."/>
            <person name="Pilate G."/>
            <person name="Poliakov A."/>
            <person name="Razumovskaya J."/>
            <person name="Richardson P."/>
            <person name="Rinaldi C."/>
            <person name="Ritland K."/>
            <person name="Rouze P."/>
            <person name="Ryaboy D."/>
            <person name="Schmutz J."/>
            <person name="Schrader J."/>
            <person name="Segerman B."/>
            <person name="Shin H."/>
            <person name="Siddiqui A."/>
            <person name="Sterky F."/>
            <person name="Terry A."/>
            <person name="Tsai C."/>
            <person name="Uberbacher E."/>
            <person name="Unneberg P."/>
            <person name="Vahala J."/>
            <person name="Wall K."/>
            <person name="Wessler S."/>
            <person name="Yang G."/>
            <person name="Yin T."/>
            <person name="Douglas C."/>
            <person name="Marra M."/>
            <person name="Sandberg G."/>
            <person name="Van De Peer Y."/>
            <person name="Rokhsar D."/>
        </authorList>
    </citation>
    <scope>NUCLEOTIDE SEQUENCE</scope>
    <source>
        <strain evidence="3">Nisqually-1</strain>
    </source>
</reference>
<name>A0A2K1XA76_POPTR</name>
<evidence type="ECO:0008006" key="5">
    <source>
        <dbReference type="Google" id="ProtNLM"/>
    </source>
</evidence>
<feature type="transmembrane region" description="Helical" evidence="2">
    <location>
        <begin position="546"/>
        <end position="571"/>
    </location>
</feature>
<dbReference type="Proteomes" id="UP000006729">
    <property type="component" value="Chromosome 16"/>
</dbReference>
<dbReference type="EMBL" id="CM009305">
    <property type="protein sequence ID" value="RQP01248.1"/>
    <property type="molecule type" value="Genomic_DNA"/>
</dbReference>
<keyword evidence="2" id="KW-1133">Transmembrane helix</keyword>
<proteinExistence type="predicted"/>
<feature type="transmembrane region" description="Helical" evidence="2">
    <location>
        <begin position="515"/>
        <end position="534"/>
    </location>
</feature>
<feature type="compositionally biased region" description="Basic and acidic residues" evidence="1">
    <location>
        <begin position="256"/>
        <end position="280"/>
    </location>
</feature>
<feature type="compositionally biased region" description="Basic and acidic residues" evidence="1">
    <location>
        <begin position="45"/>
        <end position="95"/>
    </location>
</feature>
<dbReference type="PANTHER" id="PTHR22426">
    <property type="entry name" value="ARGININE_SERINE-RICH COILED-COIL PROTEIN 2"/>
    <property type="match status" value="1"/>
</dbReference>
<feature type="compositionally biased region" description="Basic and acidic residues" evidence="1">
    <location>
        <begin position="106"/>
        <end position="185"/>
    </location>
</feature>
<feature type="region of interest" description="Disordered" evidence="1">
    <location>
        <begin position="23"/>
        <end position="333"/>
    </location>
</feature>
<dbReference type="PANTHER" id="PTHR22426:SF2">
    <property type="entry name" value="ARGININE_SERINE-RICH COILED-COIL PROTEIN 2"/>
    <property type="match status" value="1"/>
</dbReference>